<evidence type="ECO:0000313" key="2">
    <source>
        <dbReference type="EMBL" id="JAT08227.1"/>
    </source>
</evidence>
<feature type="non-terminal residue" evidence="2">
    <location>
        <position position="437"/>
    </location>
</feature>
<proteinExistence type="predicted"/>
<organism evidence="2">
    <name type="scientific">Graphocephala atropunctata</name>
    <dbReference type="NCBI Taxonomy" id="36148"/>
    <lineage>
        <taxon>Eukaryota</taxon>
        <taxon>Metazoa</taxon>
        <taxon>Ecdysozoa</taxon>
        <taxon>Arthropoda</taxon>
        <taxon>Hexapoda</taxon>
        <taxon>Insecta</taxon>
        <taxon>Pterygota</taxon>
        <taxon>Neoptera</taxon>
        <taxon>Paraneoptera</taxon>
        <taxon>Hemiptera</taxon>
        <taxon>Auchenorrhyncha</taxon>
        <taxon>Membracoidea</taxon>
        <taxon>Cicadellidae</taxon>
        <taxon>Cicadellinae</taxon>
        <taxon>Cicadellini</taxon>
        <taxon>Graphocephala</taxon>
    </lineage>
</organism>
<dbReference type="EMBL" id="GEBQ01031750">
    <property type="protein sequence ID" value="JAT08227.1"/>
    <property type="molecule type" value="Transcribed_RNA"/>
</dbReference>
<gene>
    <name evidence="2" type="ORF">g.13546</name>
</gene>
<accession>A0A1B6K9V0</accession>
<protein>
    <recommendedName>
        <fullName evidence="3">Laminin G domain-containing protein</fullName>
    </recommendedName>
</protein>
<feature type="chain" id="PRO_5008586395" description="Laminin G domain-containing protein" evidence="1">
    <location>
        <begin position="26"/>
        <end position="437"/>
    </location>
</feature>
<dbReference type="AlphaFoldDB" id="A0A1B6K9V0"/>
<reference evidence="2" key="1">
    <citation type="submission" date="2015-11" db="EMBL/GenBank/DDBJ databases">
        <title>De novo transcriptome assembly of four potential Pierce s Disease insect vectors from Arizona vineyards.</title>
        <authorList>
            <person name="Tassone E.E."/>
        </authorList>
    </citation>
    <scope>NUCLEOTIDE SEQUENCE</scope>
</reference>
<keyword evidence="1" id="KW-0732">Signal</keyword>
<evidence type="ECO:0008006" key="3">
    <source>
        <dbReference type="Google" id="ProtNLM"/>
    </source>
</evidence>
<feature type="signal peptide" evidence="1">
    <location>
        <begin position="1"/>
        <end position="25"/>
    </location>
</feature>
<sequence>AVTDKMSFASLHSVVFLAVLSSTLGLGGVVYDVTTVYDLSSACSGRPIDSGEVDPVPGVRESCHLNITGRVHRRTNSKGLPLNTPNNELVSTSPGLHNFSCDTLRGCDWDTEGWSSGLTGYYIAVKGGLVYPLSNQVELQFDDTSSGFVFFTNGSSNLKEEGVFHMISFNHQRNNYHYYYSGCSTSRYSQSGYSTYEHYVTDHDGTSLRVYCRQSQYSFQGSHSLKVTIDGNKMHFYEDKSNSPTRSWSITRGIKFVSSSKYYSFSTNIAVISTNKSNSELVSPTIDLRSNRLCLILILHCDEDIHSDQLRILAEDQSGVRHLVYTVRVAKAGWSFINIDEKIQEPVIKIIMKTVDSKKVQIRLISFCDLEGNKVQILPSETRTLWTSSTFSSSLTTYSVTEEILGEPTVRGTNNCKHGGVMTSAGCACPPGFAGSL</sequence>
<name>A0A1B6K9V0_9HEMI</name>
<feature type="non-terminal residue" evidence="2">
    <location>
        <position position="1"/>
    </location>
</feature>
<evidence type="ECO:0000256" key="1">
    <source>
        <dbReference type="SAM" id="SignalP"/>
    </source>
</evidence>